<dbReference type="EMBL" id="RAPQ01000009">
    <property type="protein sequence ID" value="RKE02250.1"/>
    <property type="molecule type" value="Genomic_DNA"/>
</dbReference>
<accession>A0A419X3R3</accession>
<feature type="signal peptide" evidence="1">
    <location>
        <begin position="1"/>
        <end position="23"/>
    </location>
</feature>
<name>A0A419X3R3_9BACT</name>
<gene>
    <name evidence="3" type="ORF">BXY64_2338</name>
</gene>
<dbReference type="InterPro" id="IPR033985">
    <property type="entry name" value="SusD-like_N"/>
</dbReference>
<keyword evidence="1" id="KW-0732">Signal</keyword>
<dbReference type="RefSeq" id="WP_170150640.1">
    <property type="nucleotide sequence ID" value="NZ_RAPQ01000009.1"/>
</dbReference>
<evidence type="ECO:0000313" key="3">
    <source>
        <dbReference type="EMBL" id="RKE02250.1"/>
    </source>
</evidence>
<dbReference type="AlphaFoldDB" id="A0A419X3R3"/>
<evidence type="ECO:0000259" key="2">
    <source>
        <dbReference type="Pfam" id="PF14322"/>
    </source>
</evidence>
<dbReference type="SUPFAM" id="SSF48452">
    <property type="entry name" value="TPR-like"/>
    <property type="match status" value="1"/>
</dbReference>
<proteinExistence type="predicted"/>
<dbReference type="Pfam" id="PF14322">
    <property type="entry name" value="SusD-like_3"/>
    <property type="match status" value="1"/>
</dbReference>
<dbReference type="Gene3D" id="1.25.40.390">
    <property type="match status" value="1"/>
</dbReference>
<keyword evidence="4" id="KW-1185">Reference proteome</keyword>
<protein>
    <submittedName>
        <fullName evidence="3">Putative outer membrane starch-binding protein</fullName>
    </submittedName>
</protein>
<sequence length="498" mass="58172">MRNNINILLAALLLAFTSCSSFLDEMPDDRTVIDSPEKIGELLTFAYPEQNHQMFCYAMSDNATEKPKSSRKNEINSDAYNWLDFRLTTQDSPDSYWTGCYSAIKQANHALDAIEKSKRNGEMSDDVKPFYGEALIARAYCHFMLVNLWSPTYDPATADSDLGIPYVTKPETNVLTQYHRGTVADVYENLEKDIVEGLKYIDDNAYGNKILHWNFKAAHTFAARFYSWKGNFQKVLEHTDLVLASDPAEQLRDLNGEYSKMDINEAIIQWGKTDEKANLLVTPQYSSWFVYFHGSYQYAMSKEFYDFVYRKSFVGGDWIWDLYGGDPDIFFVKWGYHTKKTGLNSDIGYYMIMNVLVDVEEALLLRMEANAMLKNYTAVHTDMDSYMSRRLRAYNGTTHKVDFTKMEKEYKESNYEYGLSPFYELDETQRVYMNCLYDLRRKEYYYTGNRWFDHKRFNTKVRHYFVNGDVAYLSEKDPRKQLQIPLNAQAQGIEANPR</sequence>
<organism evidence="3 4">
    <name type="scientific">Marinifilum flexuosum</name>
    <dbReference type="NCBI Taxonomy" id="1117708"/>
    <lineage>
        <taxon>Bacteria</taxon>
        <taxon>Pseudomonadati</taxon>
        <taxon>Bacteroidota</taxon>
        <taxon>Bacteroidia</taxon>
        <taxon>Marinilabiliales</taxon>
        <taxon>Marinifilaceae</taxon>
    </lineage>
</organism>
<feature type="domain" description="SusD-like N-terminal" evidence="2">
    <location>
        <begin position="22"/>
        <end position="226"/>
    </location>
</feature>
<feature type="chain" id="PRO_5019135161" evidence="1">
    <location>
        <begin position="24"/>
        <end position="498"/>
    </location>
</feature>
<dbReference type="InterPro" id="IPR011990">
    <property type="entry name" value="TPR-like_helical_dom_sf"/>
</dbReference>
<dbReference type="PROSITE" id="PS51257">
    <property type="entry name" value="PROKAR_LIPOPROTEIN"/>
    <property type="match status" value="1"/>
</dbReference>
<reference evidence="3 4" key="1">
    <citation type="submission" date="2018-09" db="EMBL/GenBank/DDBJ databases">
        <title>Genomic Encyclopedia of Archaeal and Bacterial Type Strains, Phase II (KMG-II): from individual species to whole genera.</title>
        <authorList>
            <person name="Goeker M."/>
        </authorList>
    </citation>
    <scope>NUCLEOTIDE SEQUENCE [LARGE SCALE GENOMIC DNA]</scope>
    <source>
        <strain evidence="3 4">DSM 21950</strain>
    </source>
</reference>
<dbReference type="Proteomes" id="UP000284531">
    <property type="component" value="Unassembled WGS sequence"/>
</dbReference>
<evidence type="ECO:0000256" key="1">
    <source>
        <dbReference type="SAM" id="SignalP"/>
    </source>
</evidence>
<comment type="caution">
    <text evidence="3">The sequence shown here is derived from an EMBL/GenBank/DDBJ whole genome shotgun (WGS) entry which is preliminary data.</text>
</comment>
<evidence type="ECO:0000313" key="4">
    <source>
        <dbReference type="Proteomes" id="UP000284531"/>
    </source>
</evidence>